<accession>A0A813I0V3</accession>
<sequence length="275" mass="28749">MIAYLSHAMGNAPAPAGQETSHQLFDEDGVTVIGSRSGPPTRAPESSCCFQGPQRWFDGPGPQMGAKMGANGAHRVAVSVLDAAGWTASLPDRTRREESGAVPQSSMGGAQLTVLNRSPHALRVSCRGRGKPLGDPVIVPAGKSVRMPVPFPPSGSSWTLTLQVTDPQTAAALCEMPGVPWPTGEAVGGPRSGPVPKEAACVLREMGTAICASLDYFQPAALARMAPPPPPEAQPTEDEETPPPSPRTLALEQELMDALRAGNERGAQDLLARLR</sequence>
<dbReference type="AlphaFoldDB" id="A0A813I0V3"/>
<keyword evidence="3" id="KW-1185">Reference proteome</keyword>
<evidence type="ECO:0000313" key="3">
    <source>
        <dbReference type="Proteomes" id="UP000654075"/>
    </source>
</evidence>
<dbReference type="EMBL" id="CAJNNV010033405">
    <property type="protein sequence ID" value="CAE8643613.1"/>
    <property type="molecule type" value="Genomic_DNA"/>
</dbReference>
<proteinExistence type="predicted"/>
<evidence type="ECO:0000256" key="1">
    <source>
        <dbReference type="SAM" id="MobiDB-lite"/>
    </source>
</evidence>
<dbReference type="Proteomes" id="UP000654075">
    <property type="component" value="Unassembled WGS sequence"/>
</dbReference>
<feature type="region of interest" description="Disordered" evidence="1">
    <location>
        <begin position="223"/>
        <end position="248"/>
    </location>
</feature>
<gene>
    <name evidence="2" type="ORF">PGLA1383_LOCUS57938</name>
</gene>
<comment type="caution">
    <text evidence="2">The sequence shown here is derived from an EMBL/GenBank/DDBJ whole genome shotgun (WGS) entry which is preliminary data.</text>
</comment>
<evidence type="ECO:0000313" key="2">
    <source>
        <dbReference type="EMBL" id="CAE8643613.1"/>
    </source>
</evidence>
<organism evidence="2 3">
    <name type="scientific">Polarella glacialis</name>
    <name type="common">Dinoflagellate</name>
    <dbReference type="NCBI Taxonomy" id="89957"/>
    <lineage>
        <taxon>Eukaryota</taxon>
        <taxon>Sar</taxon>
        <taxon>Alveolata</taxon>
        <taxon>Dinophyceae</taxon>
        <taxon>Suessiales</taxon>
        <taxon>Suessiaceae</taxon>
        <taxon>Polarella</taxon>
    </lineage>
</organism>
<name>A0A813I0V3_POLGL</name>
<protein>
    <submittedName>
        <fullName evidence="2">Uncharacterized protein</fullName>
    </submittedName>
</protein>
<reference evidence="2" key="1">
    <citation type="submission" date="2021-02" db="EMBL/GenBank/DDBJ databases">
        <authorList>
            <person name="Dougan E. K."/>
            <person name="Rhodes N."/>
            <person name="Thang M."/>
            <person name="Chan C."/>
        </authorList>
    </citation>
    <scope>NUCLEOTIDE SEQUENCE</scope>
</reference>